<sequence>MYMKTQNIMIEAGVKQCDPISPTLFSTCLEGIIRRHQTRKTCYNCVGNVVLHSPMILTIKKGSVDQYAKIKIHGKPIRTMSDTYKYLRNLMC</sequence>
<dbReference type="OrthoDB" id="410104at2759"/>
<proteinExistence type="predicted"/>
<protein>
    <submittedName>
        <fullName evidence="1">Uncharacterized protein</fullName>
    </submittedName>
</protein>
<dbReference type="HOGENOM" id="CLU_2415390_0_0_1"/>
<name>E3NJH1_CAERE</name>
<evidence type="ECO:0000313" key="1">
    <source>
        <dbReference type="EMBL" id="EFP00849.1"/>
    </source>
</evidence>
<accession>E3NJH1</accession>
<dbReference type="AlphaFoldDB" id="E3NJH1"/>
<reference evidence="1" key="1">
    <citation type="submission" date="2007-07" db="EMBL/GenBank/DDBJ databases">
        <title>PCAP assembly of the Caenorhabditis remanei genome.</title>
        <authorList>
            <consortium name="The Caenorhabditis remanei Sequencing Consortium"/>
            <person name="Wilson R.K."/>
        </authorList>
    </citation>
    <scope>NUCLEOTIDE SEQUENCE [LARGE SCALE GENOMIC DNA]</scope>
    <source>
        <strain evidence="1">PB4641</strain>
    </source>
</reference>
<dbReference type="EMBL" id="DS268742">
    <property type="protein sequence ID" value="EFP00849.1"/>
    <property type="molecule type" value="Genomic_DNA"/>
</dbReference>
<gene>
    <name evidence="1" type="ORF">CRE_07865</name>
</gene>
<keyword evidence="2" id="KW-1185">Reference proteome</keyword>
<organism evidence="2">
    <name type="scientific">Caenorhabditis remanei</name>
    <name type="common">Caenorhabditis vulgaris</name>
    <dbReference type="NCBI Taxonomy" id="31234"/>
    <lineage>
        <taxon>Eukaryota</taxon>
        <taxon>Metazoa</taxon>
        <taxon>Ecdysozoa</taxon>
        <taxon>Nematoda</taxon>
        <taxon>Chromadorea</taxon>
        <taxon>Rhabditida</taxon>
        <taxon>Rhabditina</taxon>
        <taxon>Rhabditomorpha</taxon>
        <taxon>Rhabditoidea</taxon>
        <taxon>Rhabditidae</taxon>
        <taxon>Peloderinae</taxon>
        <taxon>Caenorhabditis</taxon>
    </lineage>
</organism>
<evidence type="ECO:0000313" key="2">
    <source>
        <dbReference type="Proteomes" id="UP000008281"/>
    </source>
</evidence>
<dbReference type="Proteomes" id="UP000008281">
    <property type="component" value="Unassembled WGS sequence"/>
</dbReference>
<dbReference type="InParanoid" id="E3NJH1"/>